<feature type="compositionally biased region" description="Basic residues" evidence="1">
    <location>
        <begin position="126"/>
        <end position="140"/>
    </location>
</feature>
<gene>
    <name evidence="2" type="ORF">L207DRAFT_609320</name>
</gene>
<name>A0A2J6R2G9_HYAVF</name>
<dbReference type="AlphaFoldDB" id="A0A2J6R2G9"/>
<keyword evidence="3" id="KW-1185">Reference proteome</keyword>
<sequence length="287" mass="32786">MANGTLPTGEIESITPATYGPVAAAMVLSTPLVLILSVGDLLVHHKLYGKKQPIAYELSAIQDQPLAKKKRKAHRGRRHSKQVGAMAVMRKYEEVDIKEVLEKETEEKKGAGGDAQQEEEKVVQAKNKKRKVKKNIKKASKQVETPEPEEVKEEKVDAKTFEYTKGLPRSKTIIGGWLPTKEIEESEEFKAKQFWEEACQQEWEVVGKKEKKKREKVVEENIEEQDNKKEVEKETETLMEDDNSSSDVSESTAEIPRELREMAREGRESEERLWFDLDEDFSGPFRG</sequence>
<evidence type="ECO:0000313" key="3">
    <source>
        <dbReference type="Proteomes" id="UP000235786"/>
    </source>
</evidence>
<accession>A0A2J6R2G9</accession>
<reference evidence="2 3" key="1">
    <citation type="submission" date="2016-04" db="EMBL/GenBank/DDBJ databases">
        <title>A degradative enzymes factory behind the ericoid mycorrhizal symbiosis.</title>
        <authorList>
            <consortium name="DOE Joint Genome Institute"/>
            <person name="Martino E."/>
            <person name="Morin E."/>
            <person name="Grelet G."/>
            <person name="Kuo A."/>
            <person name="Kohler A."/>
            <person name="Daghino S."/>
            <person name="Barry K."/>
            <person name="Choi C."/>
            <person name="Cichocki N."/>
            <person name="Clum A."/>
            <person name="Copeland A."/>
            <person name="Hainaut M."/>
            <person name="Haridas S."/>
            <person name="Labutti K."/>
            <person name="Lindquist E."/>
            <person name="Lipzen A."/>
            <person name="Khouja H.-R."/>
            <person name="Murat C."/>
            <person name="Ohm R."/>
            <person name="Olson A."/>
            <person name="Spatafora J."/>
            <person name="Veneault-Fourrey C."/>
            <person name="Henrissat B."/>
            <person name="Grigoriev I."/>
            <person name="Martin F."/>
            <person name="Perotto S."/>
        </authorList>
    </citation>
    <scope>NUCLEOTIDE SEQUENCE [LARGE SCALE GENOMIC DNA]</scope>
    <source>
        <strain evidence="2 3">F</strain>
    </source>
</reference>
<dbReference type="Proteomes" id="UP000235786">
    <property type="component" value="Unassembled WGS sequence"/>
</dbReference>
<dbReference type="OrthoDB" id="10627202at2759"/>
<organism evidence="2 3">
    <name type="scientific">Hyaloscypha variabilis (strain UAMH 11265 / GT02V1 / F)</name>
    <name type="common">Meliniomyces variabilis</name>
    <dbReference type="NCBI Taxonomy" id="1149755"/>
    <lineage>
        <taxon>Eukaryota</taxon>
        <taxon>Fungi</taxon>
        <taxon>Dikarya</taxon>
        <taxon>Ascomycota</taxon>
        <taxon>Pezizomycotina</taxon>
        <taxon>Leotiomycetes</taxon>
        <taxon>Helotiales</taxon>
        <taxon>Hyaloscyphaceae</taxon>
        <taxon>Hyaloscypha</taxon>
        <taxon>Hyaloscypha variabilis</taxon>
    </lineage>
</organism>
<evidence type="ECO:0000313" key="2">
    <source>
        <dbReference type="EMBL" id="PMD32717.1"/>
    </source>
</evidence>
<dbReference type="EMBL" id="KZ613958">
    <property type="protein sequence ID" value="PMD32717.1"/>
    <property type="molecule type" value="Genomic_DNA"/>
</dbReference>
<protein>
    <submittedName>
        <fullName evidence="2">Uncharacterized protein</fullName>
    </submittedName>
</protein>
<proteinExistence type="predicted"/>
<feature type="region of interest" description="Disordered" evidence="1">
    <location>
        <begin position="105"/>
        <end position="156"/>
    </location>
</feature>
<feature type="compositionally biased region" description="Basic and acidic residues" evidence="1">
    <location>
        <begin position="225"/>
        <end position="236"/>
    </location>
</feature>
<evidence type="ECO:0000256" key="1">
    <source>
        <dbReference type="SAM" id="MobiDB-lite"/>
    </source>
</evidence>
<feature type="region of interest" description="Disordered" evidence="1">
    <location>
        <begin position="217"/>
        <end position="257"/>
    </location>
</feature>
<feature type="compositionally biased region" description="Low complexity" evidence="1">
    <location>
        <begin position="245"/>
        <end position="254"/>
    </location>
</feature>